<dbReference type="PRINTS" id="PR00502">
    <property type="entry name" value="NUDIXFAMILY"/>
</dbReference>
<dbReference type="Gene3D" id="3.90.79.10">
    <property type="entry name" value="Nucleoside Triphosphate Pyrophosphohydrolase"/>
    <property type="match status" value="1"/>
</dbReference>
<comment type="caution">
    <text evidence="4">The sequence shown here is derived from an EMBL/GenBank/DDBJ whole genome shotgun (WGS) entry which is preliminary data.</text>
</comment>
<gene>
    <name evidence="4" type="ORF">SI65_06930</name>
</gene>
<dbReference type="GO" id="GO:0006203">
    <property type="term" value="P:dGTP catabolic process"/>
    <property type="evidence" value="ECO:0007669"/>
    <property type="project" value="TreeGrafter"/>
</dbReference>
<name>A0A1E3B8G5_ASPCR</name>
<dbReference type="VEuPathDB" id="FungiDB:SI65_06930"/>
<dbReference type="InterPro" id="IPR015797">
    <property type="entry name" value="NUDIX_hydrolase-like_dom_sf"/>
</dbReference>
<dbReference type="GO" id="GO:0005829">
    <property type="term" value="C:cytosol"/>
    <property type="evidence" value="ECO:0007669"/>
    <property type="project" value="TreeGrafter"/>
</dbReference>
<dbReference type="OrthoDB" id="447842at2759"/>
<dbReference type="PROSITE" id="PS00893">
    <property type="entry name" value="NUDIX_BOX"/>
    <property type="match status" value="1"/>
</dbReference>
<feature type="domain" description="Nudix hydrolase" evidence="3">
    <location>
        <begin position="2"/>
        <end position="135"/>
    </location>
</feature>
<dbReference type="Pfam" id="PF00293">
    <property type="entry name" value="NUDIX"/>
    <property type="match status" value="1"/>
</dbReference>
<dbReference type="Proteomes" id="UP000094569">
    <property type="component" value="Unassembled WGS sequence"/>
</dbReference>
<accession>A0A1E3B8G5</accession>
<evidence type="ECO:0000259" key="3">
    <source>
        <dbReference type="PROSITE" id="PS51462"/>
    </source>
</evidence>
<proteinExistence type="inferred from homology"/>
<protein>
    <recommendedName>
        <fullName evidence="3">Nudix hydrolase domain-containing protein</fullName>
    </recommendedName>
</protein>
<dbReference type="STRING" id="573508.A0A1E3B8G5"/>
<dbReference type="SUPFAM" id="SSF55811">
    <property type="entry name" value="Nudix"/>
    <property type="match status" value="1"/>
</dbReference>
<dbReference type="AlphaFoldDB" id="A0A1E3B8G5"/>
<evidence type="ECO:0000256" key="1">
    <source>
        <dbReference type="ARBA" id="ARBA00022801"/>
    </source>
</evidence>
<comment type="similarity">
    <text evidence="2">Belongs to the Nudix hydrolase family.</text>
</comment>
<dbReference type="EMBL" id="JXNT01000008">
    <property type="protein sequence ID" value="ODM17255.1"/>
    <property type="molecule type" value="Genomic_DNA"/>
</dbReference>
<keyword evidence="5" id="KW-1185">Reference proteome</keyword>
<reference evidence="4 5" key="1">
    <citation type="journal article" date="2016" name="BMC Genomics">
        <title>Comparative genomic and transcriptomic analyses of the Fuzhuan brick tea-fermentation fungus Aspergillus cristatus.</title>
        <authorList>
            <person name="Ge Y."/>
            <person name="Wang Y."/>
            <person name="Liu Y."/>
            <person name="Tan Y."/>
            <person name="Ren X."/>
            <person name="Zhang X."/>
            <person name="Hyde K.D."/>
            <person name="Liu Y."/>
            <person name="Liu Z."/>
        </authorList>
    </citation>
    <scope>NUCLEOTIDE SEQUENCE [LARGE SCALE GENOMIC DNA]</scope>
    <source>
        <strain evidence="4 5">GZAAS20.1005</strain>
    </source>
</reference>
<keyword evidence="1 2" id="KW-0378">Hydrolase</keyword>
<sequence>MRPDIGVGVFVFNSKGQFVVGVRKGSHGAAGTLALPGGHLEFGETFEACAEREVLEETGLNVRDLRFLTATNSVMKDAGKHYVTIFMGGVVDDDVQPQLVEPEKCEGWSWATWEDIKNQSQSGNGPRLFLPLLELLRNRPSVDPKEQFDKV</sequence>
<evidence type="ECO:0000313" key="4">
    <source>
        <dbReference type="EMBL" id="ODM17255.1"/>
    </source>
</evidence>
<dbReference type="FunFam" id="3.90.79.10:FF:000060">
    <property type="entry name" value="Nudix hydrolase 1"/>
    <property type="match status" value="1"/>
</dbReference>
<dbReference type="PROSITE" id="PS51462">
    <property type="entry name" value="NUDIX"/>
    <property type="match status" value="1"/>
</dbReference>
<dbReference type="InterPro" id="IPR020084">
    <property type="entry name" value="NUDIX_hydrolase_CS"/>
</dbReference>
<evidence type="ECO:0000256" key="2">
    <source>
        <dbReference type="RuleBase" id="RU003476"/>
    </source>
</evidence>
<dbReference type="GO" id="GO:0035539">
    <property type="term" value="F:8-oxo-7,8-dihydrodeoxyguanosine triphosphate pyrophosphatase activity"/>
    <property type="evidence" value="ECO:0007669"/>
    <property type="project" value="TreeGrafter"/>
</dbReference>
<dbReference type="InterPro" id="IPR020476">
    <property type="entry name" value="Nudix_hydrolase"/>
</dbReference>
<dbReference type="PANTHER" id="PTHR16099:SF5">
    <property type="entry name" value="NUCLEOTIDE TRIPHOSPHATE DIPHOSPHATASE NUDT15"/>
    <property type="match status" value="1"/>
</dbReference>
<organism evidence="4 5">
    <name type="scientific">Aspergillus cristatus</name>
    <name type="common">Chinese Fuzhuan brick tea-fermentation fungus</name>
    <name type="synonym">Eurotium cristatum</name>
    <dbReference type="NCBI Taxonomy" id="573508"/>
    <lineage>
        <taxon>Eukaryota</taxon>
        <taxon>Fungi</taxon>
        <taxon>Dikarya</taxon>
        <taxon>Ascomycota</taxon>
        <taxon>Pezizomycotina</taxon>
        <taxon>Eurotiomycetes</taxon>
        <taxon>Eurotiomycetidae</taxon>
        <taxon>Eurotiales</taxon>
        <taxon>Aspergillaceae</taxon>
        <taxon>Aspergillus</taxon>
        <taxon>Aspergillus subgen. Aspergillus</taxon>
    </lineage>
</organism>
<dbReference type="PANTHER" id="PTHR16099">
    <property type="entry name" value="8-OXO-DGTP DIPHOSPHATES NUDT15"/>
    <property type="match status" value="1"/>
</dbReference>
<dbReference type="CDD" id="cd04678">
    <property type="entry name" value="NUDIX_MTH2_Nudt15"/>
    <property type="match status" value="1"/>
</dbReference>
<dbReference type="InterPro" id="IPR000086">
    <property type="entry name" value="NUDIX_hydrolase_dom"/>
</dbReference>
<evidence type="ECO:0000313" key="5">
    <source>
        <dbReference type="Proteomes" id="UP000094569"/>
    </source>
</evidence>